<dbReference type="GO" id="GO:0045899">
    <property type="term" value="P:positive regulation of RNA polymerase II transcription preinitiation complex assembly"/>
    <property type="evidence" value="ECO:0007669"/>
    <property type="project" value="EnsemblFungi"/>
</dbReference>
<dbReference type="PANTHER" id="PTHR10657">
    <property type="entry name" value="PEPTIDYL-PROLYL CIS-TRANS ISOMERASE"/>
    <property type="match status" value="1"/>
</dbReference>
<dbReference type="GO" id="GO:2000749">
    <property type="term" value="P:positive regulation of rDNA heterochromatin formation"/>
    <property type="evidence" value="ECO:0007669"/>
    <property type="project" value="EnsemblFungi"/>
</dbReference>
<dbReference type="GeneID" id="34523023"/>
<dbReference type="PANTHER" id="PTHR10657:SF4">
    <property type="entry name" value="PEPTIDYL-PROLYL CIS-TRANS ISOMERASE-RELATED"/>
    <property type="match status" value="1"/>
</dbReference>
<dbReference type="Gene3D" id="2.20.70.10">
    <property type="match status" value="1"/>
</dbReference>
<dbReference type="SMART" id="SM00456">
    <property type="entry name" value="WW"/>
    <property type="match status" value="1"/>
</dbReference>
<keyword evidence="6" id="KW-0175">Coiled coil</keyword>
<evidence type="ECO:0000256" key="4">
    <source>
        <dbReference type="PROSITE-ProRule" id="PRU00278"/>
    </source>
</evidence>
<gene>
    <name evidence="9" type="ORF">KUCA_T00005644001</name>
</gene>
<evidence type="ECO:0000313" key="9">
    <source>
        <dbReference type="EMBL" id="CDK29651.1"/>
    </source>
</evidence>
<comment type="catalytic activity">
    <reaction evidence="1 5">
        <text>[protein]-peptidylproline (omega=180) = [protein]-peptidylproline (omega=0)</text>
        <dbReference type="Rhea" id="RHEA:16237"/>
        <dbReference type="Rhea" id="RHEA-COMP:10747"/>
        <dbReference type="Rhea" id="RHEA-COMP:10748"/>
        <dbReference type="ChEBI" id="CHEBI:83833"/>
        <dbReference type="ChEBI" id="CHEBI:83834"/>
        <dbReference type="EC" id="5.2.1.8"/>
    </reaction>
</comment>
<keyword evidence="10" id="KW-1185">Reference proteome</keyword>
<dbReference type="GO" id="GO:0005634">
    <property type="term" value="C:nucleus"/>
    <property type="evidence" value="ECO:0007669"/>
    <property type="project" value="TreeGrafter"/>
</dbReference>
<dbReference type="InterPro" id="IPR000297">
    <property type="entry name" value="PPIase_PpiC"/>
</dbReference>
<dbReference type="SUPFAM" id="SSF51045">
    <property type="entry name" value="WW domain"/>
    <property type="match status" value="1"/>
</dbReference>
<dbReference type="GO" id="GO:0005829">
    <property type="term" value="C:cytosol"/>
    <property type="evidence" value="ECO:0007669"/>
    <property type="project" value="TreeGrafter"/>
</dbReference>
<dbReference type="GO" id="GO:2000059">
    <property type="term" value="P:negative regulation of ubiquitin-dependent protein catabolic process"/>
    <property type="evidence" value="ECO:0007669"/>
    <property type="project" value="EnsemblFungi"/>
</dbReference>
<dbReference type="Pfam" id="PF00639">
    <property type="entry name" value="Rotamase"/>
    <property type="match status" value="1"/>
</dbReference>
<organism evidence="9 10">
    <name type="scientific">Kuraishia capsulata CBS 1993</name>
    <dbReference type="NCBI Taxonomy" id="1382522"/>
    <lineage>
        <taxon>Eukaryota</taxon>
        <taxon>Fungi</taxon>
        <taxon>Dikarya</taxon>
        <taxon>Ascomycota</taxon>
        <taxon>Saccharomycotina</taxon>
        <taxon>Pichiomycetes</taxon>
        <taxon>Pichiales</taxon>
        <taxon>Pichiaceae</taxon>
        <taxon>Kuraishia</taxon>
    </lineage>
</organism>
<feature type="coiled-coil region" evidence="6">
    <location>
        <begin position="88"/>
        <end position="115"/>
    </location>
</feature>
<dbReference type="Proteomes" id="UP000019384">
    <property type="component" value="Unassembled WGS sequence"/>
</dbReference>
<evidence type="ECO:0000256" key="3">
    <source>
        <dbReference type="ARBA" id="ARBA00023235"/>
    </source>
</evidence>
<proteinExistence type="predicted"/>
<dbReference type="InterPro" id="IPR036020">
    <property type="entry name" value="WW_dom_sf"/>
</dbReference>
<evidence type="ECO:0000313" key="10">
    <source>
        <dbReference type="Proteomes" id="UP000019384"/>
    </source>
</evidence>
<dbReference type="GO" id="GO:0000122">
    <property type="term" value="P:negative regulation of transcription by RNA polymerase II"/>
    <property type="evidence" value="ECO:0007669"/>
    <property type="project" value="EnsemblFungi"/>
</dbReference>
<dbReference type="PROSITE" id="PS50198">
    <property type="entry name" value="PPIC_PPIASE_2"/>
    <property type="match status" value="1"/>
</dbReference>
<dbReference type="OrthoDB" id="2530521at2759"/>
<reference evidence="9" key="1">
    <citation type="submission" date="2013-12" db="EMBL/GenBank/DDBJ databases">
        <authorList>
            <person name="Genoscope - CEA"/>
        </authorList>
    </citation>
    <scope>NUCLEOTIDE SEQUENCE</scope>
    <source>
        <strain evidence="9">CBS 1993</strain>
    </source>
</reference>
<dbReference type="SUPFAM" id="SSF54534">
    <property type="entry name" value="FKBP-like"/>
    <property type="match status" value="1"/>
</dbReference>
<protein>
    <recommendedName>
        <fullName evidence="5">Peptidyl-prolyl cis-trans isomerase</fullName>
        <ecNumber evidence="5">5.2.1.8</ecNumber>
    </recommendedName>
</protein>
<evidence type="ECO:0000256" key="5">
    <source>
        <dbReference type="RuleBase" id="RU363014"/>
    </source>
</evidence>
<dbReference type="InterPro" id="IPR046357">
    <property type="entry name" value="PPIase_dom_sf"/>
</dbReference>
<feature type="domain" description="PpiC" evidence="8">
    <location>
        <begin position="65"/>
        <end position="176"/>
    </location>
</feature>
<keyword evidence="2 4" id="KW-0697">Rotamase</keyword>
<dbReference type="Gene3D" id="3.10.50.40">
    <property type="match status" value="1"/>
</dbReference>
<keyword evidence="3 4" id="KW-0413">Isomerase</keyword>
<dbReference type="CDD" id="cd00201">
    <property type="entry name" value="WW"/>
    <property type="match status" value="1"/>
</dbReference>
<evidence type="ECO:0000256" key="2">
    <source>
        <dbReference type="ARBA" id="ARBA00023110"/>
    </source>
</evidence>
<dbReference type="InterPro" id="IPR051370">
    <property type="entry name" value="PPIase_Pin1"/>
</dbReference>
<dbReference type="STRING" id="1382522.W6MS82"/>
<feature type="domain" description="WW" evidence="7">
    <location>
        <begin position="14"/>
        <end position="48"/>
    </location>
</feature>
<accession>W6MS82</accession>
<dbReference type="Pfam" id="PF00397">
    <property type="entry name" value="WW"/>
    <property type="match status" value="1"/>
</dbReference>
<dbReference type="AlphaFoldDB" id="W6MS82"/>
<evidence type="ECO:0000256" key="6">
    <source>
        <dbReference type="SAM" id="Coils"/>
    </source>
</evidence>
<dbReference type="GO" id="GO:0000993">
    <property type="term" value="F:RNA polymerase II complex binding"/>
    <property type="evidence" value="ECO:0007669"/>
    <property type="project" value="EnsemblFungi"/>
</dbReference>
<sequence length="176" mass="19702">MSLTSSPKAVSSYTGLPEGWQIRISKSHNTEYFYNPTTQESTWNAPEGSNEDLLNSYVAKGLHNPAEVRVNHLLLKHKDSRRPASWKSESITRTKEEAIEELKEWERKIKSGEVKLSDVATTESDCSSHSKGGDLGFFGRRQMQPSFEKASFALQVGEFSPIVETDSGVHLIERTG</sequence>
<dbReference type="HOGENOM" id="CLU_090028_0_1_1"/>
<dbReference type="InterPro" id="IPR001202">
    <property type="entry name" value="WW_dom"/>
</dbReference>
<dbReference type="EC" id="5.2.1.8" evidence="5"/>
<dbReference type="PROSITE" id="PS50020">
    <property type="entry name" value="WW_DOMAIN_2"/>
    <property type="match status" value="1"/>
</dbReference>
<reference evidence="9" key="2">
    <citation type="submission" date="2014-02" db="EMBL/GenBank/DDBJ databases">
        <title>Complete DNA sequence of /Kuraishia capsulata/ illustrates novel genomic features among budding yeasts (/Saccharomycotina/).</title>
        <authorList>
            <person name="Morales L."/>
            <person name="Noel B."/>
            <person name="Porcel B."/>
            <person name="Marcet-Houben M."/>
            <person name="Hullo M-F."/>
            <person name="Sacerdot C."/>
            <person name="Tekaia F."/>
            <person name="Leh-Louis V."/>
            <person name="Despons L."/>
            <person name="Khanna V."/>
            <person name="Aury J-M."/>
            <person name="Barbe V."/>
            <person name="Couloux A."/>
            <person name="Labadie K."/>
            <person name="Pelletier E."/>
            <person name="Souciet J-L."/>
            <person name="Boekhout T."/>
            <person name="Gabaldon T."/>
            <person name="Wincker P."/>
            <person name="Dujon B."/>
        </authorList>
    </citation>
    <scope>NUCLEOTIDE SEQUENCE</scope>
    <source>
        <strain evidence="9">CBS 1993</strain>
    </source>
</reference>
<dbReference type="RefSeq" id="XP_022461635.1">
    <property type="nucleotide sequence ID" value="XM_022600908.1"/>
</dbReference>
<evidence type="ECO:0000259" key="8">
    <source>
        <dbReference type="PROSITE" id="PS50198"/>
    </source>
</evidence>
<evidence type="ECO:0000256" key="1">
    <source>
        <dbReference type="ARBA" id="ARBA00000971"/>
    </source>
</evidence>
<name>W6MS82_9ASCO</name>
<evidence type="ECO:0000259" key="7">
    <source>
        <dbReference type="PROSITE" id="PS50020"/>
    </source>
</evidence>
<dbReference type="EMBL" id="HG793131">
    <property type="protein sequence ID" value="CDK29651.1"/>
    <property type="molecule type" value="Genomic_DNA"/>
</dbReference>
<dbReference type="FunFam" id="3.10.50.40:FF:000026">
    <property type="entry name" value="Peptidyl-prolyl cis-trans isomerase"/>
    <property type="match status" value="1"/>
</dbReference>
<dbReference type="GO" id="GO:0006369">
    <property type="term" value="P:termination of RNA polymerase II transcription"/>
    <property type="evidence" value="ECO:0007669"/>
    <property type="project" value="EnsemblFungi"/>
</dbReference>
<dbReference type="GO" id="GO:0003755">
    <property type="term" value="F:peptidyl-prolyl cis-trans isomerase activity"/>
    <property type="evidence" value="ECO:0007669"/>
    <property type="project" value="UniProtKB-UniRule"/>
</dbReference>